<evidence type="ECO:0000313" key="2">
    <source>
        <dbReference type="Proteomes" id="UP000249910"/>
    </source>
</evidence>
<sequence>MDLEINCSQCNKKIKLTKDHKYCNNCNYCYEVHYKRIGYFFRKIIAYNAYTHYVPKLKSPYFFQDISKNNLRTVRAALSRRAFSYNEKFYLQQATNKNFLLKHFTAANTNEFNAIFSRKKLIKDGITFNEENTALDDIENVGDDHFVFFSFHYDNLTKTRSRFGENVISLEMNSHSLDKLNICATLDDYATTSCDEINIIPPYKETNRLLFNKIFPHLNDKEIEVLQVAFFDYINSNDFKILAKNFQFNLLYGADIPTGIALFSILLYRNIINNILAKSYLLGRKLSEYIDDAYLKSNQNEYLDALMSHFKIIVKIPIFIFFKNWIT</sequence>
<evidence type="ECO:0000313" key="1">
    <source>
        <dbReference type="EMBL" id="ASG66986.1"/>
    </source>
</evidence>
<dbReference type="Proteomes" id="UP000249910">
    <property type="component" value="Chromosome"/>
</dbReference>
<dbReference type="RefSeq" id="WP_088771551.1">
    <property type="nucleotide sequence ID" value="NZ_CP022132.1"/>
</dbReference>
<protein>
    <recommendedName>
        <fullName evidence="3">Transposase</fullName>
    </recommendedName>
</protein>
<evidence type="ECO:0008006" key="3">
    <source>
        <dbReference type="Google" id="ProtNLM"/>
    </source>
</evidence>
<proteinExistence type="predicted"/>
<organism evidence="1 2">
    <name type="scientific">Francisella halioticida</name>
    <dbReference type="NCBI Taxonomy" id="549298"/>
    <lineage>
        <taxon>Bacteria</taxon>
        <taxon>Pseudomonadati</taxon>
        <taxon>Pseudomonadota</taxon>
        <taxon>Gammaproteobacteria</taxon>
        <taxon>Thiotrichales</taxon>
        <taxon>Francisellaceae</taxon>
        <taxon>Francisella</taxon>
    </lineage>
</organism>
<reference evidence="1 2" key="1">
    <citation type="submission" date="2017-06" db="EMBL/GenBank/DDBJ databases">
        <title>Complete genome of Francisella halioticida.</title>
        <authorList>
            <person name="Sjodin A."/>
        </authorList>
    </citation>
    <scope>NUCLEOTIDE SEQUENCE [LARGE SCALE GENOMIC DNA]</scope>
    <source>
        <strain evidence="1 2">DSM 23729</strain>
    </source>
</reference>
<keyword evidence="2" id="KW-1185">Reference proteome</keyword>
<dbReference type="EMBL" id="CP022132">
    <property type="protein sequence ID" value="ASG66986.1"/>
    <property type="molecule type" value="Genomic_DNA"/>
</dbReference>
<name>A0ABM6LWQ5_9GAMM</name>
<accession>A0ABM6LWQ5</accession>
<gene>
    <name evidence="1" type="ORF">CDV26_00030</name>
</gene>